<keyword evidence="4" id="KW-0862">Zinc</keyword>
<dbReference type="InterPro" id="IPR001841">
    <property type="entry name" value="Znf_RING"/>
</dbReference>
<evidence type="ECO:0000256" key="2">
    <source>
        <dbReference type="ARBA" id="ARBA00022723"/>
    </source>
</evidence>
<dbReference type="SMART" id="SM00184">
    <property type="entry name" value="RING"/>
    <property type="match status" value="1"/>
</dbReference>
<feature type="domain" description="B30.2/SPRY" evidence="10">
    <location>
        <begin position="402"/>
        <end position="597"/>
    </location>
</feature>
<keyword evidence="2" id="KW-0479">Metal-binding</keyword>
<keyword evidence="12" id="KW-1185">Reference proteome</keyword>
<name>A0A8B9UX23_9AVES</name>
<evidence type="ECO:0000313" key="12">
    <source>
        <dbReference type="Proteomes" id="UP000694549"/>
    </source>
</evidence>
<dbReference type="InterPro" id="IPR027370">
    <property type="entry name" value="Znf-RING_euk"/>
</dbReference>
<dbReference type="InterPro" id="IPR058030">
    <property type="entry name" value="TRIM8/14/16/25/29/45/65_CC"/>
</dbReference>
<dbReference type="Proteomes" id="UP000694549">
    <property type="component" value="Unplaced"/>
</dbReference>
<dbReference type="InterPro" id="IPR051051">
    <property type="entry name" value="E3_ubiq-ligase_TRIM/RNF"/>
</dbReference>
<dbReference type="InterPro" id="IPR013320">
    <property type="entry name" value="ConA-like_dom_sf"/>
</dbReference>
<evidence type="ECO:0000259" key="9">
    <source>
        <dbReference type="PROSITE" id="PS50089"/>
    </source>
</evidence>
<dbReference type="InterPro" id="IPR043136">
    <property type="entry name" value="B30.2/SPRY_sf"/>
</dbReference>
<organism evidence="11 12">
    <name type="scientific">Anas zonorhyncha</name>
    <name type="common">Eastern spot-billed duck</name>
    <dbReference type="NCBI Taxonomy" id="75864"/>
    <lineage>
        <taxon>Eukaryota</taxon>
        <taxon>Metazoa</taxon>
        <taxon>Chordata</taxon>
        <taxon>Craniata</taxon>
        <taxon>Vertebrata</taxon>
        <taxon>Euteleostomi</taxon>
        <taxon>Archelosauria</taxon>
        <taxon>Archosauria</taxon>
        <taxon>Dinosauria</taxon>
        <taxon>Saurischia</taxon>
        <taxon>Theropoda</taxon>
        <taxon>Coelurosauria</taxon>
        <taxon>Aves</taxon>
        <taxon>Neognathae</taxon>
        <taxon>Galloanserae</taxon>
        <taxon>Anseriformes</taxon>
        <taxon>Anatidae</taxon>
        <taxon>Anatinae</taxon>
        <taxon>Anas</taxon>
    </lineage>
</organism>
<dbReference type="InterPro" id="IPR003879">
    <property type="entry name" value="Butyrophylin_SPRY"/>
</dbReference>
<feature type="region of interest" description="Disordered" evidence="8">
    <location>
        <begin position="1"/>
        <end position="58"/>
    </location>
</feature>
<dbReference type="InterPro" id="IPR000315">
    <property type="entry name" value="Znf_B-box"/>
</dbReference>
<evidence type="ECO:0000256" key="4">
    <source>
        <dbReference type="ARBA" id="ARBA00022833"/>
    </source>
</evidence>
<evidence type="ECO:0000313" key="11">
    <source>
        <dbReference type="Ensembl" id="ENSAZOP00000014557.1"/>
    </source>
</evidence>
<dbReference type="InterPro" id="IPR003877">
    <property type="entry name" value="SPRY_dom"/>
</dbReference>
<dbReference type="AlphaFoldDB" id="A0A8B9UX23"/>
<reference evidence="11" key="2">
    <citation type="submission" date="2025-09" db="UniProtKB">
        <authorList>
            <consortium name="Ensembl"/>
        </authorList>
    </citation>
    <scope>IDENTIFICATION</scope>
</reference>
<dbReference type="PRINTS" id="PR01407">
    <property type="entry name" value="BUTYPHLNCDUF"/>
</dbReference>
<reference evidence="11" key="1">
    <citation type="submission" date="2025-08" db="UniProtKB">
        <authorList>
            <consortium name="Ensembl"/>
        </authorList>
    </citation>
    <scope>IDENTIFICATION</scope>
</reference>
<keyword evidence="1" id="KW-0399">Innate immunity</keyword>
<accession>A0A8B9UX23</accession>
<dbReference type="GO" id="GO:0008270">
    <property type="term" value="F:zinc ion binding"/>
    <property type="evidence" value="ECO:0007669"/>
    <property type="project" value="UniProtKB-KW"/>
</dbReference>
<dbReference type="PROSITE" id="PS50089">
    <property type="entry name" value="ZF_RING_2"/>
    <property type="match status" value="1"/>
</dbReference>
<dbReference type="Ensembl" id="ENSAZOT00000015634.1">
    <property type="protein sequence ID" value="ENSAZOP00000014557.1"/>
    <property type="gene ID" value="ENSAZOG00000009396.1"/>
</dbReference>
<dbReference type="PROSITE" id="PS50188">
    <property type="entry name" value="B302_SPRY"/>
    <property type="match status" value="1"/>
</dbReference>
<sequence>MALSPPAVPCCSQGGTGQSPRGRGASGPPLGVPLRVHLAPSPDPPLSSASPSSSSFPSGVSVSPASFPRCPNPRHKMALSISPKLEEKLVCSICLELFKVPITLPCGHNFCKRCISDHQGKQEQAAAGAKQGFSCPECRQSCAPQLELKKNVTLSKVLELVRASTTGVKQCEVTPGGLCPRHGRPLELYCEDEQRCICCVCTVQQCQRHRRALLEDVHSRKQALLEKSVKEAQEESEKIERALQELEERTQSIKDSSEGLRSVILSKFAHLEKSLQAFQCQMVAKVEQELSAALRRVEENSNTLKGHLDTLRQHQEQARDLLVSTTDHRTFLEEFPLLPAWESLAVPPPVQFDAAGVVEPLSEILAGISRLLLEDLPGAVAPKSPDPIVPGPVQPKGTEMKVATPLPKCQIRAEFLKDHRNLTFDPDTANKYLELSKGQRRARHGTGAARGWRERGSPFEPWQVLCEQGYGQGCHYWEVAISSHSVILGATYRGLPRRQPPGHKFSIGLDGGSWGLQVREDGYLAWHKGREEKIQERLYTQLGVRLDYGRGLLSFYGLGEETRLIHCFHAVFTEPLYPVFWLCEGRAVTLGRRDQPQPAPQASSSGQDGVQ</sequence>
<evidence type="ECO:0000256" key="7">
    <source>
        <dbReference type="SAM" id="Coils"/>
    </source>
</evidence>
<dbReference type="InterPro" id="IPR013083">
    <property type="entry name" value="Znf_RING/FYVE/PHD"/>
</dbReference>
<protein>
    <recommendedName>
        <fullName evidence="13">Tripartite motif-containing protein 65</fullName>
    </recommendedName>
</protein>
<dbReference type="SMART" id="SM00336">
    <property type="entry name" value="BBOX"/>
    <property type="match status" value="1"/>
</dbReference>
<feature type="domain" description="RING-type" evidence="9">
    <location>
        <begin position="91"/>
        <end position="139"/>
    </location>
</feature>
<dbReference type="CDD" id="cd19835">
    <property type="entry name" value="Bbox2_TRIM65_C-IV"/>
    <property type="match status" value="1"/>
</dbReference>
<dbReference type="InterPro" id="IPR017907">
    <property type="entry name" value="Znf_RING_CS"/>
</dbReference>
<feature type="compositionally biased region" description="Low complexity" evidence="8">
    <location>
        <begin position="46"/>
        <end position="58"/>
    </location>
</feature>
<evidence type="ECO:0000256" key="1">
    <source>
        <dbReference type="ARBA" id="ARBA00022588"/>
    </source>
</evidence>
<keyword evidence="3 6" id="KW-0863">Zinc-finger</keyword>
<feature type="coiled-coil region" evidence="7">
    <location>
        <begin position="222"/>
        <end position="256"/>
    </location>
</feature>
<dbReference type="PANTHER" id="PTHR25465:SF14">
    <property type="entry name" value="E3 UBIQUITIN-PROTEIN LIGASE TRIM65"/>
    <property type="match status" value="1"/>
</dbReference>
<dbReference type="SMART" id="SM00449">
    <property type="entry name" value="SPRY"/>
    <property type="match status" value="1"/>
</dbReference>
<dbReference type="Gene3D" id="3.30.40.10">
    <property type="entry name" value="Zinc/RING finger domain, C3HC4 (zinc finger)"/>
    <property type="match status" value="1"/>
</dbReference>
<evidence type="ECO:0000256" key="6">
    <source>
        <dbReference type="PROSITE-ProRule" id="PRU00175"/>
    </source>
</evidence>
<evidence type="ECO:0000256" key="3">
    <source>
        <dbReference type="ARBA" id="ARBA00022771"/>
    </source>
</evidence>
<dbReference type="SUPFAM" id="SSF57850">
    <property type="entry name" value="RING/U-box"/>
    <property type="match status" value="1"/>
</dbReference>
<keyword evidence="5" id="KW-0391">Immunity</keyword>
<dbReference type="Pfam" id="PF13445">
    <property type="entry name" value="zf-RING_UBOX"/>
    <property type="match status" value="1"/>
</dbReference>
<proteinExistence type="predicted"/>
<dbReference type="PANTHER" id="PTHR25465">
    <property type="entry name" value="B-BOX DOMAIN CONTAINING"/>
    <property type="match status" value="1"/>
</dbReference>
<dbReference type="Gene3D" id="2.60.120.920">
    <property type="match status" value="1"/>
</dbReference>
<dbReference type="InterPro" id="IPR001870">
    <property type="entry name" value="B30.2/SPRY"/>
</dbReference>
<dbReference type="SUPFAM" id="SSF57845">
    <property type="entry name" value="B-box zinc-binding domain"/>
    <property type="match status" value="1"/>
</dbReference>
<evidence type="ECO:0000259" key="10">
    <source>
        <dbReference type="PROSITE" id="PS50188"/>
    </source>
</evidence>
<dbReference type="SUPFAM" id="SSF49899">
    <property type="entry name" value="Concanavalin A-like lectins/glucanases"/>
    <property type="match status" value="1"/>
</dbReference>
<dbReference type="Pfam" id="PF25600">
    <property type="entry name" value="TRIM_CC"/>
    <property type="match status" value="1"/>
</dbReference>
<dbReference type="Gene3D" id="3.30.160.60">
    <property type="entry name" value="Classic Zinc Finger"/>
    <property type="match status" value="1"/>
</dbReference>
<keyword evidence="7" id="KW-0175">Coiled coil</keyword>
<evidence type="ECO:0000256" key="8">
    <source>
        <dbReference type="SAM" id="MobiDB-lite"/>
    </source>
</evidence>
<evidence type="ECO:0000256" key="5">
    <source>
        <dbReference type="ARBA" id="ARBA00022859"/>
    </source>
</evidence>
<dbReference type="GO" id="GO:0045087">
    <property type="term" value="P:innate immune response"/>
    <property type="evidence" value="ECO:0007669"/>
    <property type="project" value="UniProtKB-KW"/>
</dbReference>
<dbReference type="Pfam" id="PF00622">
    <property type="entry name" value="SPRY"/>
    <property type="match status" value="1"/>
</dbReference>
<dbReference type="PROSITE" id="PS00518">
    <property type="entry name" value="ZF_RING_1"/>
    <property type="match status" value="1"/>
</dbReference>
<evidence type="ECO:0008006" key="13">
    <source>
        <dbReference type="Google" id="ProtNLM"/>
    </source>
</evidence>